<sequence length="192" mass="20498">MTLPRLLGLGLALALLSACPGAGDEGGGETNSETNSDESGNASCLGEPLCVAQCDDDLPELACSAPEPCEALDLLGCEGGGGFGLTEENAEILQCMVDALIAQEPAQLRMSHANYTDYERMKLVIFEDGTVVEHEDVNFNVTRTRYRVGPLRPATYFEDCDALTDTCDKLSCIRDWIDEDACELAPALPNGC</sequence>
<evidence type="ECO:0000313" key="3">
    <source>
        <dbReference type="Proteomes" id="UP000005801"/>
    </source>
</evidence>
<name>A6FXP7_9BACT</name>
<comment type="caution">
    <text evidence="2">The sequence shown here is derived from an EMBL/GenBank/DDBJ whole genome shotgun (WGS) entry which is preliminary data.</text>
</comment>
<evidence type="ECO:0000313" key="2">
    <source>
        <dbReference type="EMBL" id="EDM81635.1"/>
    </source>
</evidence>
<evidence type="ECO:0008006" key="4">
    <source>
        <dbReference type="Google" id="ProtNLM"/>
    </source>
</evidence>
<reference evidence="2 3" key="1">
    <citation type="submission" date="2007-06" db="EMBL/GenBank/DDBJ databases">
        <authorList>
            <person name="Shimkets L."/>
            <person name="Ferriera S."/>
            <person name="Johnson J."/>
            <person name="Kravitz S."/>
            <person name="Beeson K."/>
            <person name="Sutton G."/>
            <person name="Rogers Y.-H."/>
            <person name="Friedman R."/>
            <person name="Frazier M."/>
            <person name="Venter J.C."/>
        </authorList>
    </citation>
    <scope>NUCLEOTIDE SEQUENCE [LARGE SCALE GENOMIC DNA]</scope>
    <source>
        <strain evidence="2 3">SIR-1</strain>
    </source>
</reference>
<dbReference type="PROSITE" id="PS51257">
    <property type="entry name" value="PROKAR_LIPOPROTEIN"/>
    <property type="match status" value="1"/>
</dbReference>
<dbReference type="RefSeq" id="WP_006969246.1">
    <property type="nucleotide sequence ID" value="NZ_ABCS01000002.1"/>
</dbReference>
<gene>
    <name evidence="2" type="ORF">PPSIR1_21999</name>
</gene>
<evidence type="ECO:0000256" key="1">
    <source>
        <dbReference type="SAM" id="SignalP"/>
    </source>
</evidence>
<dbReference type="EMBL" id="ABCS01000002">
    <property type="protein sequence ID" value="EDM81635.1"/>
    <property type="molecule type" value="Genomic_DNA"/>
</dbReference>
<proteinExistence type="predicted"/>
<dbReference type="AlphaFoldDB" id="A6FXP7"/>
<protein>
    <recommendedName>
        <fullName evidence="4">Lipoprotein</fullName>
    </recommendedName>
</protein>
<feature type="chain" id="PRO_5002697263" description="Lipoprotein" evidence="1">
    <location>
        <begin position="23"/>
        <end position="192"/>
    </location>
</feature>
<organism evidence="2 3">
    <name type="scientific">Plesiocystis pacifica SIR-1</name>
    <dbReference type="NCBI Taxonomy" id="391625"/>
    <lineage>
        <taxon>Bacteria</taxon>
        <taxon>Pseudomonadati</taxon>
        <taxon>Myxococcota</taxon>
        <taxon>Polyangia</taxon>
        <taxon>Nannocystales</taxon>
        <taxon>Nannocystaceae</taxon>
        <taxon>Plesiocystis</taxon>
    </lineage>
</organism>
<dbReference type="STRING" id="391625.PPSIR1_21999"/>
<keyword evidence="1" id="KW-0732">Signal</keyword>
<dbReference type="Proteomes" id="UP000005801">
    <property type="component" value="Unassembled WGS sequence"/>
</dbReference>
<accession>A6FXP7</accession>
<keyword evidence="3" id="KW-1185">Reference proteome</keyword>
<feature type="signal peptide" evidence="1">
    <location>
        <begin position="1"/>
        <end position="22"/>
    </location>
</feature>